<proteinExistence type="inferred from homology"/>
<name>A0A3N4I8C9_ASCIM</name>
<dbReference type="PANTHER" id="PTHR31983:SF0">
    <property type="entry name" value="GLUCAN ENDO-1,3-BETA-D-GLUCOSIDASE 2"/>
    <property type="match status" value="1"/>
</dbReference>
<keyword evidence="4 12" id="KW-0378">Hydrolase</keyword>
<evidence type="ECO:0000259" key="10">
    <source>
        <dbReference type="Pfam" id="PF03639"/>
    </source>
</evidence>
<dbReference type="EMBL" id="ML119688">
    <property type="protein sequence ID" value="RPA80441.1"/>
    <property type="molecule type" value="Genomic_DNA"/>
</dbReference>
<dbReference type="GO" id="GO:0009986">
    <property type="term" value="C:cell surface"/>
    <property type="evidence" value="ECO:0007669"/>
    <property type="project" value="TreeGrafter"/>
</dbReference>
<feature type="domain" description="Glycosyl hydrolase family 81 C-terminal" evidence="11">
    <location>
        <begin position="513"/>
        <end position="861"/>
    </location>
</feature>
<evidence type="ECO:0000256" key="1">
    <source>
        <dbReference type="ARBA" id="ARBA00000382"/>
    </source>
</evidence>
<dbReference type="Gene3D" id="2.70.98.30">
    <property type="entry name" value="Golgi alpha-mannosidase II, domain 4"/>
    <property type="match status" value="1"/>
</dbReference>
<dbReference type="PROSITE" id="PS52008">
    <property type="entry name" value="GH81"/>
    <property type="match status" value="1"/>
</dbReference>
<dbReference type="GO" id="GO:0000272">
    <property type="term" value="P:polysaccharide catabolic process"/>
    <property type="evidence" value="ECO:0007669"/>
    <property type="project" value="UniProtKB-KW"/>
</dbReference>
<keyword evidence="7" id="KW-0961">Cell wall biogenesis/degradation</keyword>
<evidence type="ECO:0000256" key="6">
    <source>
        <dbReference type="ARBA" id="ARBA00023295"/>
    </source>
</evidence>
<dbReference type="AlphaFoldDB" id="A0A3N4I8C9"/>
<evidence type="ECO:0000256" key="3">
    <source>
        <dbReference type="ARBA" id="ARBA00012780"/>
    </source>
</evidence>
<sequence length="873" mass="98595">MRFSTSYHAFISFAVLWGSLAAPHPTQNLRSLEVDEVDIDSLVKAKEKPVEELKNAVFTPATPVFNVALDKHGHSGEARPFPDTIEEFANHQGPDRDVLNSTTSESFSPFMSYSAQTYDDLLGPIALTRPSSVFPERRDHQVPRTGIEDRGIPLQTNKFYTNFLLGERRFPTWTHPYKVWWLKEEALGWHGLAVDHSDRKKLGPDNWRPPAEFYINPNGVHAITLGAKEFGSQLDLSVNTLTDLSANIVLRGKQNPQAGSITFPLHQGMGFVTALYTNLTPRFFGNLGFNPWFDREPNRSPERAPSPRSGITKYRIRMGDESIWLMYIIPTDDKFTENRGRDSGDLGLVWTSPHELNVATDKPFTGIIQLAKLPTKYNSVDAPLLPNSGPDLGSERVQNTARQVNPDAERLYDEAAGTFATGKKLFAKVEEKTGTYGFEFQRAGVPGGRMMNFALPHQIASLVEGERTSLQMVSTSKGMMTALLGDKITMRESTLPVEYGIKPLNPSGQVATYSDRTLRTMLDAFRQDLTQDFTFQTNLDSMYWSGKAMSKFALLCWQAIDVFNDRRLARECLDRLKPEFYRFSRNQQKAPLVYDSAWGGVITSQPQIDADFGNPGYNDHHFHYGYHIHAAALMVYVERALGGGEFYGSVAEYVTALIRDFANPSTKDKYFPVFRSFDWFHGHSWARGLFESGDGKDQESTSEDAFAYYAVKIWAQMVGDKALEDRSNLMLAVLKRSLNEYFLMSKDNKNHPRDFIDNKVAGILFENKVHHTTWFGANIEFIQGIHMLPISAISPYMRPRKFVQEEWDQWFTTKINEVDSSWKGLLMANKAIIDPQGAWRFFTGLGFKGQWIDGGASRSWYSVFAAALGGGEN</sequence>
<feature type="domain" description="Glycosyl hydrolase family 81 N-terminal" evidence="10">
    <location>
        <begin position="140"/>
        <end position="377"/>
    </location>
</feature>
<evidence type="ECO:0000259" key="11">
    <source>
        <dbReference type="Pfam" id="PF17652"/>
    </source>
</evidence>
<dbReference type="EC" id="3.2.1.39" evidence="3"/>
<dbReference type="Pfam" id="PF17652">
    <property type="entry name" value="Glyco_hydro81C"/>
    <property type="match status" value="1"/>
</dbReference>
<dbReference type="GO" id="GO:0052861">
    <property type="term" value="F:endo-1,3(4)-beta-glucanase activity"/>
    <property type="evidence" value="ECO:0007669"/>
    <property type="project" value="InterPro"/>
</dbReference>
<evidence type="ECO:0000256" key="2">
    <source>
        <dbReference type="ARBA" id="ARBA00010730"/>
    </source>
</evidence>
<dbReference type="Gene3D" id="1.20.5.420">
    <property type="entry name" value="Immunoglobulin FC, subunit C"/>
    <property type="match status" value="1"/>
</dbReference>
<keyword evidence="5" id="KW-0119">Carbohydrate metabolism</keyword>
<dbReference type="Proteomes" id="UP000275078">
    <property type="component" value="Unassembled WGS sequence"/>
</dbReference>
<dbReference type="InterPro" id="IPR040720">
    <property type="entry name" value="GH81_C"/>
</dbReference>
<keyword evidence="8" id="KW-0624">Polysaccharide degradation</keyword>
<evidence type="ECO:0000256" key="5">
    <source>
        <dbReference type="ARBA" id="ARBA00023277"/>
    </source>
</evidence>
<feature type="chain" id="PRO_5018338600" description="glucan endo-1,3-beta-D-glucosidase" evidence="9">
    <location>
        <begin position="22"/>
        <end position="873"/>
    </location>
</feature>
<evidence type="ECO:0000256" key="9">
    <source>
        <dbReference type="SAM" id="SignalP"/>
    </source>
</evidence>
<reference evidence="12 13" key="1">
    <citation type="journal article" date="2018" name="Nat. Ecol. Evol.">
        <title>Pezizomycetes genomes reveal the molecular basis of ectomycorrhizal truffle lifestyle.</title>
        <authorList>
            <person name="Murat C."/>
            <person name="Payen T."/>
            <person name="Noel B."/>
            <person name="Kuo A."/>
            <person name="Morin E."/>
            <person name="Chen J."/>
            <person name="Kohler A."/>
            <person name="Krizsan K."/>
            <person name="Balestrini R."/>
            <person name="Da Silva C."/>
            <person name="Montanini B."/>
            <person name="Hainaut M."/>
            <person name="Levati E."/>
            <person name="Barry K.W."/>
            <person name="Belfiori B."/>
            <person name="Cichocki N."/>
            <person name="Clum A."/>
            <person name="Dockter R.B."/>
            <person name="Fauchery L."/>
            <person name="Guy J."/>
            <person name="Iotti M."/>
            <person name="Le Tacon F."/>
            <person name="Lindquist E.A."/>
            <person name="Lipzen A."/>
            <person name="Malagnac F."/>
            <person name="Mello A."/>
            <person name="Molinier V."/>
            <person name="Miyauchi S."/>
            <person name="Poulain J."/>
            <person name="Riccioni C."/>
            <person name="Rubini A."/>
            <person name="Sitrit Y."/>
            <person name="Splivallo R."/>
            <person name="Traeger S."/>
            <person name="Wang M."/>
            <person name="Zifcakova L."/>
            <person name="Wipf D."/>
            <person name="Zambonelli A."/>
            <person name="Paolocci F."/>
            <person name="Nowrousian M."/>
            <person name="Ottonello S."/>
            <person name="Baldrian P."/>
            <person name="Spatafora J.W."/>
            <person name="Henrissat B."/>
            <person name="Nagy L.G."/>
            <person name="Aury J.M."/>
            <person name="Wincker P."/>
            <person name="Grigoriev I.V."/>
            <person name="Bonfante P."/>
            <person name="Martin F.M."/>
        </authorList>
    </citation>
    <scope>NUCLEOTIDE SEQUENCE [LARGE SCALE GENOMIC DNA]</scope>
    <source>
        <strain evidence="12 13">RN42</strain>
    </source>
</reference>
<evidence type="ECO:0000313" key="13">
    <source>
        <dbReference type="Proteomes" id="UP000275078"/>
    </source>
</evidence>
<comment type="similarity">
    <text evidence="2">Belongs to the glycosyl hydrolase 81 family.</text>
</comment>
<dbReference type="GO" id="GO:0042973">
    <property type="term" value="F:glucan endo-1,3-beta-D-glucosidase activity"/>
    <property type="evidence" value="ECO:0007669"/>
    <property type="project" value="UniProtKB-EC"/>
</dbReference>
<dbReference type="OrthoDB" id="4473401at2759"/>
<keyword evidence="6" id="KW-0326">Glycosidase</keyword>
<comment type="catalytic activity">
    <reaction evidence="1">
        <text>Hydrolysis of (1-&gt;3)-beta-D-glucosidic linkages in (1-&gt;3)-beta-D-glucans.</text>
        <dbReference type="EC" id="3.2.1.39"/>
    </reaction>
</comment>
<evidence type="ECO:0000313" key="12">
    <source>
        <dbReference type="EMBL" id="RPA80441.1"/>
    </source>
</evidence>
<evidence type="ECO:0000256" key="8">
    <source>
        <dbReference type="ARBA" id="ARBA00023326"/>
    </source>
</evidence>
<protein>
    <recommendedName>
        <fullName evidence="3">glucan endo-1,3-beta-D-glucosidase</fullName>
        <ecNumber evidence="3">3.2.1.39</ecNumber>
    </recommendedName>
</protein>
<gene>
    <name evidence="12" type="ORF">BJ508DRAFT_129480</name>
</gene>
<dbReference type="GO" id="GO:0071555">
    <property type="term" value="P:cell wall organization"/>
    <property type="evidence" value="ECO:0007669"/>
    <property type="project" value="UniProtKB-KW"/>
</dbReference>
<dbReference type="Gene3D" id="1.10.287.1170">
    <property type="entry name" value="glycoside hydrolase family 81 endo-[beta] glucanase"/>
    <property type="match status" value="1"/>
</dbReference>
<keyword evidence="9" id="KW-0732">Signal</keyword>
<dbReference type="InterPro" id="IPR040451">
    <property type="entry name" value="GH81_N"/>
</dbReference>
<organism evidence="12 13">
    <name type="scientific">Ascobolus immersus RN42</name>
    <dbReference type="NCBI Taxonomy" id="1160509"/>
    <lineage>
        <taxon>Eukaryota</taxon>
        <taxon>Fungi</taxon>
        <taxon>Dikarya</taxon>
        <taxon>Ascomycota</taxon>
        <taxon>Pezizomycotina</taxon>
        <taxon>Pezizomycetes</taxon>
        <taxon>Pezizales</taxon>
        <taxon>Ascobolaceae</taxon>
        <taxon>Ascobolus</taxon>
    </lineage>
</organism>
<dbReference type="PANTHER" id="PTHR31983">
    <property type="entry name" value="ENDO-1,3(4)-BETA-GLUCANASE 1"/>
    <property type="match status" value="1"/>
</dbReference>
<feature type="domain" description="Glycosyl hydrolase family 81 N-terminal" evidence="10">
    <location>
        <begin position="403"/>
        <end position="505"/>
    </location>
</feature>
<dbReference type="STRING" id="1160509.A0A3N4I8C9"/>
<dbReference type="InterPro" id="IPR005200">
    <property type="entry name" value="Endo-beta-glucanase"/>
</dbReference>
<accession>A0A3N4I8C9</accession>
<evidence type="ECO:0000256" key="4">
    <source>
        <dbReference type="ARBA" id="ARBA00022801"/>
    </source>
</evidence>
<keyword evidence="13" id="KW-1185">Reference proteome</keyword>
<evidence type="ECO:0000256" key="7">
    <source>
        <dbReference type="ARBA" id="ARBA00023316"/>
    </source>
</evidence>
<feature type="signal peptide" evidence="9">
    <location>
        <begin position="1"/>
        <end position="21"/>
    </location>
</feature>
<dbReference type="Pfam" id="PF03639">
    <property type="entry name" value="Glyco_hydro_81"/>
    <property type="match status" value="2"/>
</dbReference>